<dbReference type="AlphaFoldDB" id="A0A1B7MYJ2"/>
<feature type="compositionally biased region" description="Basic and acidic residues" evidence="1">
    <location>
        <begin position="113"/>
        <end position="124"/>
    </location>
</feature>
<evidence type="ECO:0000256" key="1">
    <source>
        <dbReference type="SAM" id="MobiDB-lite"/>
    </source>
</evidence>
<dbReference type="InParanoid" id="A0A1B7MYJ2"/>
<protein>
    <submittedName>
        <fullName evidence="2">Uncharacterized protein</fullName>
    </submittedName>
</protein>
<evidence type="ECO:0000313" key="2">
    <source>
        <dbReference type="EMBL" id="OAX37662.1"/>
    </source>
</evidence>
<gene>
    <name evidence="2" type="ORF">K503DRAFT_857226</name>
</gene>
<dbReference type="OrthoDB" id="10573426at2759"/>
<reference evidence="2 3" key="1">
    <citation type="submission" date="2016-06" db="EMBL/GenBank/DDBJ databases">
        <title>Comparative genomics of the ectomycorrhizal sister species Rhizopogon vinicolor and Rhizopogon vesiculosus (Basidiomycota: Boletales) reveals a divergence of the mating type B locus.</title>
        <authorList>
            <consortium name="DOE Joint Genome Institute"/>
            <person name="Mujic A.B."/>
            <person name="Kuo A."/>
            <person name="Tritt A."/>
            <person name="Lipzen A."/>
            <person name="Chen C."/>
            <person name="Johnson J."/>
            <person name="Sharma A."/>
            <person name="Barry K."/>
            <person name="Grigoriev I.V."/>
            <person name="Spatafora J.W."/>
        </authorList>
    </citation>
    <scope>NUCLEOTIDE SEQUENCE [LARGE SCALE GENOMIC DNA]</scope>
    <source>
        <strain evidence="2 3">AM-OR11-026</strain>
    </source>
</reference>
<organism evidence="2 3">
    <name type="scientific">Rhizopogon vinicolor AM-OR11-026</name>
    <dbReference type="NCBI Taxonomy" id="1314800"/>
    <lineage>
        <taxon>Eukaryota</taxon>
        <taxon>Fungi</taxon>
        <taxon>Dikarya</taxon>
        <taxon>Basidiomycota</taxon>
        <taxon>Agaricomycotina</taxon>
        <taxon>Agaricomycetes</taxon>
        <taxon>Agaricomycetidae</taxon>
        <taxon>Boletales</taxon>
        <taxon>Suillineae</taxon>
        <taxon>Rhizopogonaceae</taxon>
        <taxon>Rhizopogon</taxon>
    </lineage>
</organism>
<sequence>MNNVHIGVGNRSVERWDTDGDDGKHFYGSTWIKKQKAGGFRYQYIQANENFYLIRTLLPPLEKSEETGESVKDEKSRMRLQWTKMAGSLYVVPLTAARLKHQDRERSKKNKRKEREGGDCKDMWVEKPPTPDIVKVLTLTLATSGGKCCTVVQSTSRGVTVPQTCNNLWTKNEDSWLPARTPEETDLEEGEVGTLVEQVEELTRLLYNDLEICQVGPYITSRGPHDLDWVHRQPL</sequence>
<accession>A0A1B7MYJ2</accession>
<keyword evidence="3" id="KW-1185">Reference proteome</keyword>
<name>A0A1B7MYJ2_9AGAM</name>
<dbReference type="EMBL" id="KV448339">
    <property type="protein sequence ID" value="OAX37662.1"/>
    <property type="molecule type" value="Genomic_DNA"/>
</dbReference>
<dbReference type="Proteomes" id="UP000092154">
    <property type="component" value="Unassembled WGS sequence"/>
</dbReference>
<proteinExistence type="predicted"/>
<feature type="region of interest" description="Disordered" evidence="1">
    <location>
        <begin position="101"/>
        <end position="124"/>
    </location>
</feature>
<evidence type="ECO:0000313" key="3">
    <source>
        <dbReference type="Proteomes" id="UP000092154"/>
    </source>
</evidence>